<dbReference type="EMBL" id="BARV01008916">
    <property type="protein sequence ID" value="GAI09877.1"/>
    <property type="molecule type" value="Genomic_DNA"/>
</dbReference>
<proteinExistence type="predicted"/>
<reference evidence="1" key="1">
    <citation type="journal article" date="2014" name="Front. Microbiol.">
        <title>High frequency of phylogenetically diverse reductive dehalogenase-homologous genes in deep subseafloor sedimentary metagenomes.</title>
        <authorList>
            <person name="Kawai M."/>
            <person name="Futagami T."/>
            <person name="Toyoda A."/>
            <person name="Takaki Y."/>
            <person name="Nishi S."/>
            <person name="Hori S."/>
            <person name="Arai W."/>
            <person name="Tsubouchi T."/>
            <person name="Morono Y."/>
            <person name="Uchiyama I."/>
            <person name="Ito T."/>
            <person name="Fujiyama A."/>
            <person name="Inagaki F."/>
            <person name="Takami H."/>
        </authorList>
    </citation>
    <scope>NUCLEOTIDE SEQUENCE</scope>
    <source>
        <strain evidence="1">Expedition CK06-06</strain>
    </source>
</reference>
<dbReference type="AlphaFoldDB" id="X1KS10"/>
<comment type="caution">
    <text evidence="1">The sequence shown here is derived from an EMBL/GenBank/DDBJ whole genome shotgun (WGS) entry which is preliminary data.</text>
</comment>
<protein>
    <recommendedName>
        <fullName evidence="2">Helix-turn-helix domain-containing protein</fullName>
    </recommendedName>
</protein>
<sequence length="176" mass="19956">MTDNTLPRIFTPEEVAEYLKADEDMILHEFETGNLRGFKIGKEWRCSDEDLLTYMRGIRDSVEPSQPTPVKTPLSESTVNIIEAKPFVFNWPKTGGGGYPEHYDRAYEATTTLNGQEYTFKIGFGNRKSAGQERRRVTIWLGNRAVVEFAGSNNYDDDGLLAGIIRLRNGKQLTTQ</sequence>
<gene>
    <name evidence="1" type="ORF">S06H3_17771</name>
</gene>
<accession>X1KS10</accession>
<organism evidence="1">
    <name type="scientific">marine sediment metagenome</name>
    <dbReference type="NCBI Taxonomy" id="412755"/>
    <lineage>
        <taxon>unclassified sequences</taxon>
        <taxon>metagenomes</taxon>
        <taxon>ecological metagenomes</taxon>
    </lineage>
</organism>
<evidence type="ECO:0008006" key="2">
    <source>
        <dbReference type="Google" id="ProtNLM"/>
    </source>
</evidence>
<feature type="non-terminal residue" evidence="1">
    <location>
        <position position="176"/>
    </location>
</feature>
<evidence type="ECO:0000313" key="1">
    <source>
        <dbReference type="EMBL" id="GAI09877.1"/>
    </source>
</evidence>
<name>X1KS10_9ZZZZ</name>